<dbReference type="SUPFAM" id="SSF49265">
    <property type="entry name" value="Fibronectin type III"/>
    <property type="match status" value="1"/>
</dbReference>
<dbReference type="SMART" id="SM00194">
    <property type="entry name" value="PTPc"/>
    <property type="match status" value="2"/>
</dbReference>
<dbReference type="PANTHER" id="PTHR19134:SF461">
    <property type="entry name" value="RECEPTOR-TYPE TYROSINE-PROTEIN PHOSPHATASE ZETA"/>
    <property type="match status" value="1"/>
</dbReference>
<evidence type="ECO:0000256" key="22">
    <source>
        <dbReference type="SAM" id="SignalP"/>
    </source>
</evidence>
<evidence type="ECO:0000256" key="17">
    <source>
        <dbReference type="ARBA" id="ARBA00051722"/>
    </source>
</evidence>
<dbReference type="GO" id="GO:0004725">
    <property type="term" value="F:protein tyrosine phosphatase activity"/>
    <property type="evidence" value="ECO:0007669"/>
    <property type="project" value="UniProtKB-EC"/>
</dbReference>
<dbReference type="OMA" id="NISHGYI"/>
<dbReference type="PROSITE" id="PS51144">
    <property type="entry name" value="ALPHA_CA_2"/>
    <property type="match status" value="1"/>
</dbReference>
<evidence type="ECO:0000259" key="23">
    <source>
        <dbReference type="PROSITE" id="PS50055"/>
    </source>
</evidence>
<dbReference type="GO" id="GO:0007417">
    <property type="term" value="P:central nervous system development"/>
    <property type="evidence" value="ECO:0007669"/>
    <property type="project" value="UniProtKB-ARBA"/>
</dbReference>
<keyword evidence="16" id="KW-0325">Glycoprotein</keyword>
<evidence type="ECO:0000256" key="20">
    <source>
        <dbReference type="SAM" id="MobiDB-lite"/>
    </source>
</evidence>
<dbReference type="FunFam" id="3.10.200.10:FF:000004">
    <property type="entry name" value="receptor-type tyrosine-protein phosphatase zeta isoform X1"/>
    <property type="match status" value="1"/>
</dbReference>
<feature type="transmembrane region" description="Helical" evidence="21">
    <location>
        <begin position="1639"/>
        <end position="1664"/>
    </location>
</feature>
<comment type="catalytic activity">
    <reaction evidence="17">
        <text>O-phospho-L-tyrosyl-[protein] + H2O = L-tyrosyl-[protein] + phosphate</text>
        <dbReference type="Rhea" id="RHEA:10684"/>
        <dbReference type="Rhea" id="RHEA-COMP:10136"/>
        <dbReference type="Rhea" id="RHEA-COMP:20101"/>
        <dbReference type="ChEBI" id="CHEBI:15377"/>
        <dbReference type="ChEBI" id="CHEBI:43474"/>
        <dbReference type="ChEBI" id="CHEBI:46858"/>
        <dbReference type="ChEBI" id="CHEBI:61978"/>
        <dbReference type="EC" id="3.1.3.48"/>
    </reaction>
</comment>
<dbReference type="Gene3D" id="3.10.200.10">
    <property type="entry name" value="Alpha carbonic anhydrase"/>
    <property type="match status" value="1"/>
</dbReference>
<reference evidence="27 28" key="1">
    <citation type="submission" date="2019-05" db="EMBL/GenBank/DDBJ databases">
        <title>A Chromosome-scale Meerkat (S. suricatta) Genome Assembly.</title>
        <authorList>
            <person name="Dudchenko O."/>
            <person name="Lieberman Aiden E."/>
            <person name="Tung J."/>
            <person name="Barreiro L.B."/>
            <person name="Clutton-Brock T.H."/>
        </authorList>
    </citation>
    <scope>NUCLEOTIDE SEQUENCE [LARGE SCALE GENOMIC DNA]</scope>
</reference>
<dbReference type="InterPro" id="IPR029021">
    <property type="entry name" value="Prot-tyrosine_phosphatase-like"/>
</dbReference>
<evidence type="ECO:0000256" key="13">
    <source>
        <dbReference type="ARBA" id="ARBA00022989"/>
    </source>
</evidence>
<dbReference type="GO" id="GO:0005576">
    <property type="term" value="C:extracellular region"/>
    <property type="evidence" value="ECO:0007669"/>
    <property type="project" value="UniProtKB-SubCell"/>
</dbReference>
<dbReference type="SMART" id="SM01057">
    <property type="entry name" value="Carb_anhydrase"/>
    <property type="match status" value="1"/>
</dbReference>
<keyword evidence="6" id="KW-0964">Secreted</keyword>
<feature type="compositionally biased region" description="Low complexity" evidence="20">
    <location>
        <begin position="1148"/>
        <end position="1162"/>
    </location>
</feature>
<evidence type="ECO:0000256" key="18">
    <source>
        <dbReference type="ARBA" id="ARBA00059596"/>
    </source>
</evidence>
<evidence type="ECO:0000259" key="26">
    <source>
        <dbReference type="PROSITE" id="PS51144"/>
    </source>
</evidence>
<evidence type="ECO:0000256" key="21">
    <source>
        <dbReference type="SAM" id="Phobius"/>
    </source>
</evidence>
<dbReference type="PROSITE" id="PS50055">
    <property type="entry name" value="TYR_PHOSPHATASE_PTP"/>
    <property type="match status" value="2"/>
</dbReference>
<evidence type="ECO:0000256" key="15">
    <source>
        <dbReference type="ARBA" id="ARBA00023157"/>
    </source>
</evidence>
<feature type="region of interest" description="Disordered" evidence="20">
    <location>
        <begin position="917"/>
        <end position="941"/>
    </location>
</feature>
<dbReference type="InterPro" id="IPR041887">
    <property type="entry name" value="Alpha_CARP_receptor-type"/>
</dbReference>
<dbReference type="Ensembl" id="ENSSSUT00005036301.1">
    <property type="protein sequence ID" value="ENSSSUP00005031819.1"/>
    <property type="gene ID" value="ENSSSUG00005020338.1"/>
</dbReference>
<feature type="region of interest" description="Disordered" evidence="20">
    <location>
        <begin position="990"/>
        <end position="1015"/>
    </location>
</feature>
<dbReference type="Gene3D" id="3.90.190.10">
    <property type="entry name" value="Protein tyrosine phosphatase superfamily"/>
    <property type="match status" value="2"/>
</dbReference>
<dbReference type="CDD" id="cd03122">
    <property type="entry name" value="alpha_CARP_receptor_like"/>
    <property type="match status" value="1"/>
</dbReference>
<keyword evidence="9 22" id="KW-0732">Signal</keyword>
<feature type="domain" description="Tyrosine-protein phosphatase" evidence="23">
    <location>
        <begin position="2025"/>
        <end position="2294"/>
    </location>
</feature>
<dbReference type="InterPro" id="IPR036116">
    <property type="entry name" value="FN3_sf"/>
</dbReference>
<dbReference type="FunFam" id="3.90.190.10:FF:000016">
    <property type="entry name" value="receptor-type tyrosine-protein phosphatase gamma isoform X1"/>
    <property type="match status" value="1"/>
</dbReference>
<dbReference type="InterPro" id="IPR013783">
    <property type="entry name" value="Ig-like_fold"/>
</dbReference>
<feature type="chain" id="PRO_5025647540" description="Receptor-type tyrosine-protein phosphatase zeta" evidence="22">
    <location>
        <begin position="23"/>
        <end position="2327"/>
    </location>
</feature>
<evidence type="ECO:0000256" key="4">
    <source>
        <dbReference type="ARBA" id="ARBA00013064"/>
    </source>
</evidence>
<organism evidence="27 28">
    <name type="scientific">Suricata suricatta</name>
    <name type="common">Meerkat</name>
    <dbReference type="NCBI Taxonomy" id="37032"/>
    <lineage>
        <taxon>Eukaryota</taxon>
        <taxon>Metazoa</taxon>
        <taxon>Chordata</taxon>
        <taxon>Craniata</taxon>
        <taxon>Vertebrata</taxon>
        <taxon>Euteleostomi</taxon>
        <taxon>Mammalia</taxon>
        <taxon>Eutheria</taxon>
        <taxon>Laurasiatheria</taxon>
        <taxon>Carnivora</taxon>
        <taxon>Feliformia</taxon>
        <taxon>Herpestidae</taxon>
        <taxon>Suricata</taxon>
    </lineage>
</organism>
<dbReference type="FunFam" id="2.60.40.10:FF:000313">
    <property type="entry name" value="Receptor-type tyrosine-protein phosphatase zeta"/>
    <property type="match status" value="1"/>
</dbReference>
<feature type="domain" description="Fibronectin type-III" evidence="25">
    <location>
        <begin position="314"/>
        <end position="411"/>
    </location>
</feature>
<dbReference type="GO" id="GO:0005886">
    <property type="term" value="C:plasma membrane"/>
    <property type="evidence" value="ECO:0007669"/>
    <property type="project" value="UniProtKB-SubCell"/>
</dbReference>
<proteinExistence type="inferred from homology"/>
<evidence type="ECO:0000313" key="28">
    <source>
        <dbReference type="Proteomes" id="UP000472268"/>
    </source>
</evidence>
<comment type="function">
    <text evidence="18">Protein tyrosine phosphatase that negatively regulates oligodendrocyte precursor proliferation in the embryonic spinal cord. Required for normal differentiation of the precursor cells into mature, fully myelinating oligodendrocytes. May play a role in protecting oligondendrocytes against apoptosis. May play a role in the establishment of contextual memory, probably via the dephosphorylation of proteins that are part of important signaling cascades.</text>
</comment>
<feature type="domain" description="Alpha-carbonic anhydrase" evidence="26">
    <location>
        <begin position="36"/>
        <end position="300"/>
    </location>
</feature>
<comment type="subcellular location">
    <subcellularLocation>
        <location evidence="1">Cell membrane</location>
        <topology evidence="1">Single-pass type I membrane protein</topology>
    </subcellularLocation>
    <subcellularLocation>
        <location evidence="2">Secreted</location>
    </subcellularLocation>
</comment>
<evidence type="ECO:0000259" key="25">
    <source>
        <dbReference type="PROSITE" id="PS50853"/>
    </source>
</evidence>
<reference evidence="27" key="2">
    <citation type="submission" date="2025-08" db="UniProtKB">
        <authorList>
            <consortium name="Ensembl"/>
        </authorList>
    </citation>
    <scope>IDENTIFICATION</scope>
</reference>
<evidence type="ECO:0000256" key="16">
    <source>
        <dbReference type="ARBA" id="ARBA00023180"/>
    </source>
</evidence>
<protein>
    <recommendedName>
        <fullName evidence="19">Receptor-type tyrosine-protein phosphatase zeta</fullName>
        <ecNumber evidence="4">3.1.3.48</ecNumber>
    </recommendedName>
</protein>
<dbReference type="InterPro" id="IPR050348">
    <property type="entry name" value="Protein-Tyr_Phosphatase"/>
</dbReference>
<evidence type="ECO:0000256" key="1">
    <source>
        <dbReference type="ARBA" id="ARBA00004251"/>
    </source>
</evidence>
<dbReference type="PROSITE" id="PS50853">
    <property type="entry name" value="FN3"/>
    <property type="match status" value="1"/>
</dbReference>
<evidence type="ECO:0000259" key="24">
    <source>
        <dbReference type="PROSITE" id="PS50056"/>
    </source>
</evidence>
<keyword evidence="12" id="KW-0904">Protein phosphatase</keyword>
<evidence type="ECO:0000256" key="9">
    <source>
        <dbReference type="ARBA" id="ARBA00022729"/>
    </source>
</evidence>
<dbReference type="Pfam" id="PF00102">
    <property type="entry name" value="Y_phosphatase"/>
    <property type="match status" value="2"/>
</dbReference>
<dbReference type="InterPro" id="IPR000387">
    <property type="entry name" value="Tyr_Pase_dom"/>
</dbReference>
<comment type="similarity">
    <text evidence="3">Belongs to the protein-tyrosine phosphatase family. Receptor class 5 subfamily.</text>
</comment>
<accession>A0A673V4K7</accession>
<dbReference type="CDD" id="cd17669">
    <property type="entry name" value="R-PTP-Z-2"/>
    <property type="match status" value="1"/>
</dbReference>
<dbReference type="SMART" id="SM00404">
    <property type="entry name" value="PTPc_motif"/>
    <property type="match status" value="2"/>
</dbReference>
<evidence type="ECO:0000256" key="12">
    <source>
        <dbReference type="ARBA" id="ARBA00022912"/>
    </source>
</evidence>
<dbReference type="InterPro" id="IPR003961">
    <property type="entry name" value="FN3_dom"/>
</dbReference>
<dbReference type="Pfam" id="PF00194">
    <property type="entry name" value="Carb_anhydrase"/>
    <property type="match status" value="1"/>
</dbReference>
<evidence type="ECO:0000256" key="8">
    <source>
        <dbReference type="ARBA" id="ARBA00022692"/>
    </source>
</evidence>
<dbReference type="PROSITE" id="PS00383">
    <property type="entry name" value="TYR_PHOSPHATASE_1"/>
    <property type="match status" value="1"/>
</dbReference>
<evidence type="ECO:0000256" key="19">
    <source>
        <dbReference type="ARBA" id="ARBA00068084"/>
    </source>
</evidence>
<keyword evidence="10" id="KW-0677">Repeat</keyword>
<dbReference type="InterPro" id="IPR003595">
    <property type="entry name" value="Tyr_Pase_cat"/>
</dbReference>
<dbReference type="Gene3D" id="2.60.40.10">
    <property type="entry name" value="Immunoglobulins"/>
    <property type="match status" value="1"/>
</dbReference>
<evidence type="ECO:0000313" key="27">
    <source>
        <dbReference type="Ensembl" id="ENSSSUP00005031819.1"/>
    </source>
</evidence>
<dbReference type="Pfam" id="PF00041">
    <property type="entry name" value="fn3"/>
    <property type="match status" value="1"/>
</dbReference>
<keyword evidence="8 21" id="KW-0812">Transmembrane</keyword>
<dbReference type="InterPro" id="IPR000242">
    <property type="entry name" value="PTP_cat"/>
</dbReference>
<dbReference type="SUPFAM" id="SSF52799">
    <property type="entry name" value="(Phosphotyrosine protein) phosphatases II"/>
    <property type="match status" value="2"/>
</dbReference>
<reference evidence="27" key="3">
    <citation type="submission" date="2025-09" db="UniProtKB">
        <authorList>
            <consortium name="Ensembl"/>
        </authorList>
    </citation>
    <scope>IDENTIFICATION</scope>
</reference>
<feature type="compositionally biased region" description="Polar residues" evidence="20">
    <location>
        <begin position="1460"/>
        <end position="1475"/>
    </location>
</feature>
<feature type="region of interest" description="Disordered" evidence="20">
    <location>
        <begin position="1077"/>
        <end position="1099"/>
    </location>
</feature>
<dbReference type="InterPro" id="IPR001148">
    <property type="entry name" value="CA_dom"/>
</dbReference>
<feature type="region of interest" description="Disordered" evidence="20">
    <location>
        <begin position="620"/>
        <end position="712"/>
    </location>
</feature>
<dbReference type="FunFam" id="3.90.190.10:FF:000013">
    <property type="entry name" value="receptor-type tyrosine-protein phosphatase zeta isoform X1"/>
    <property type="match status" value="1"/>
</dbReference>
<keyword evidence="14 21" id="KW-0472">Membrane</keyword>
<dbReference type="SMART" id="SM00060">
    <property type="entry name" value="FN3"/>
    <property type="match status" value="1"/>
</dbReference>
<keyword evidence="15" id="KW-1015">Disulfide bond</keyword>
<feature type="domain" description="Tyrosine-protein phosphatase" evidence="23">
    <location>
        <begin position="1719"/>
        <end position="1994"/>
    </location>
</feature>
<feature type="compositionally biased region" description="Polar residues" evidence="20">
    <location>
        <begin position="1084"/>
        <end position="1097"/>
    </location>
</feature>
<evidence type="ECO:0000256" key="6">
    <source>
        <dbReference type="ARBA" id="ARBA00022525"/>
    </source>
</evidence>
<feature type="compositionally biased region" description="Polar residues" evidence="20">
    <location>
        <begin position="1513"/>
        <end position="1526"/>
    </location>
</feature>
<evidence type="ECO:0000256" key="5">
    <source>
        <dbReference type="ARBA" id="ARBA00022475"/>
    </source>
</evidence>
<keyword evidence="28" id="KW-1185">Reference proteome</keyword>
<feature type="region of interest" description="Disordered" evidence="20">
    <location>
        <begin position="1454"/>
        <end position="1526"/>
    </location>
</feature>
<keyword evidence="13 21" id="KW-1133">Transmembrane helix</keyword>
<dbReference type="PRINTS" id="PR00700">
    <property type="entry name" value="PRTYPHPHTASE"/>
</dbReference>
<sequence>MLILKRFLACLQLLCVCRLDWAYGYYRQQRKLVEEIGWSYTGALNQKNWGKKYPTCSSPKQSPINIDEDLTQVNVNLKKLKFQGWDRTSLENTFIHNTGKTVEINLTNDYRLSGGISEMVFKASKITFHWGKCNMSSDGSEHSLEGQKFPLEMQIYCFDADRFSSFEEAVKGKGKLRALSILFEIGIEENLDYKAIIDGVERVSRFGKQAALDPFTLLSLLPNSTDKYYTYNGSLTSPPCTDTVDWIIFKDTVSISEGQLAVFCEVLTMQQSGYVMLMDYLQNNFREQQYKFSRQVFSSYTGKEEIHEAVCSSEPENVQADPENYTSLLVTWERPRVVYDTMIEKFAVLYQQLEGEDQTKHEFLTDGYQDLGAILNNLLPNMSYVLQIVAICTNGLYGKYSDQLIVDMPSDDPELDLFPELIGTEEIVKEEEEGRDIEEDTIVNFGRDSATNQIRRKEPRIPTTTNYNRVGTKYNEAKANRAPTRGSDFSGKGDIPNASLDSTSQPVTELVPPKHFSLTSQTVTKTPPHTLEGTSASLGDISKTILRFPQMNLTRTVESLNTVPITESEEESLLTSFKLDTGADDSSGSSPATSALPFVLENTSRGFVFSSENPETITYDVLLPESTRNPLEDSASSGSEESLKDRSTDGSVWPASTPDVVTQPNPGSGRESFLQTNYSEVPIESEKTAESSSPGPLVSQGPPVTDTEMPPYSTFAYFPTEVTPHAFTPSSGQQASVSTINLVHSQTTQPVYNGETPLQPFYGSEVFPLVTPLLLDNQILNTTPAASSSDSALHATPVFPGVDVSFESILSSYDGAPLLPFSSASFSSESFHHLYAVSQILPQVTAAVESDSLSLHASLPVAGGDVLLEPSLAPYSDVMSHQTTPRAASETLGFGGSESGVLYKTFMFSQVEPPSSDVMMHARSSGPEPSSALSNNEGSQHFSTVPYSPAVPVLGSAGVSPQASYFSSPSHIPVPKSSLITPTASLLPPPHGLSGDGEWSGGSSDSEFPLPDTDGLTALNISSPVSVAEFTYTTSVFGDDNKPLSKSDIIYGDETELQISSLREMAYHSESTVVPGLYDDRNKPNTSLRESPVSFSSAEGVLPGSLAQTATKVFDQEISQAPESNFPVQPIQAVSQAFGDTSLNPVLSASSEPASSDPASSEMLPPSTQLLLYEPSASVNTEVLLQPSFQASDVDTLLKTALPPVPSDPLLVETPKVEQISSTVLHLMASDSASGENMLPSPPVPVVDVSPTSNVHAASLQGLTISYVSDKYSEPVLLKSGSSQQVVPSLYSNDELFQTANLEMSHAFPPKGRHAFATPVLSIDVPPDTLTNKRPYSDEVFTSTKGSLTDEVLAGIPAVSDTLVTADQSVPLGNVHVSVTAVSPSKAGSVATTKFLFPSKTTFEPIQSARSDGDLVGGGDDGDLDDYDDDYDDRERDGLSINKCMACSSYRESEEKAMNDSDTQDNNLVDQTNPTSYSLSENSEEENKVTGVIPDSQTDMDRSPGKSPPTDEITPSPSDGKQENDIQTGNALLPFTPESEAWVLAAGDEESGSGQAVLDNLNDNETSTDFSFPDVNERDIDGVLEAADSEITPGPPHSSTTTVTSRHSEVFNNSEAEASNSSHESRIGLAEGLESEKKAVIPLVIVSALTFICLVVLVGILIYWRKCFQTAHFYLEDSTSPRVISTPPTPVFPISDDVGAIPIKHFPKHVADLHASSGFTEEFETLKEFYQEVQGCTADLGITADSSNHPDNKHKNRYINIVAYDHSRVKLAQLAEKDGKLTDYINANYVDGYNRPKAYIAAQGPLKSTAEDFWRMIWEHNVEVIVMITNLVEKGRRKCDQYWPADGSEEYGSFLVTQKSVQMLAYYTVRSFTLRNTKIKKGSQKGRPSGRVVTQYHYTQWPDMGVPEYSLPVLTFVRKASHAKRHAVGPVVVHCSAGVGRTGTYIVLDSMLQQIQQEGTVNIFGFLKHIRSQRNYLVQTEEQYVFIHDALVEAILSKETEVPDSHIHAYVNALLIPGPTGKTKLEKQFKCPTYMLSLSVLLSQSNIQQSDYSTALKHCNREKNRTSSIIPVERSRVGISSLNGEGTDYINASYIMGYYQSNEFIITQHPLLHTIKDFWRMIWDHNAQLVVMLPDGQNMAEDEFVYWPNKDEPINCESFKVTLMAEENKCLSNEEKLIIQDFILEATQDDYVLEVRHFQCPKWPNPDSPISKTFELISVIKEEAANRDGPVIVHDEHGGVTAGTFCALTTLMHQLEKENSMDVYQVAKMINLMRPGVFADIEQYQFLYKAVLSLVSTRQEENPSTSLDSNGAALPDGNIAESLESLV</sequence>
<feature type="region of interest" description="Disordered" evidence="20">
    <location>
        <begin position="1408"/>
        <end position="1436"/>
    </location>
</feature>
<evidence type="ECO:0000256" key="10">
    <source>
        <dbReference type="ARBA" id="ARBA00022737"/>
    </source>
</evidence>
<dbReference type="SUPFAM" id="SSF51069">
    <property type="entry name" value="Carbonic anhydrase"/>
    <property type="match status" value="1"/>
</dbReference>
<keyword evidence="7" id="KW-0597">Phosphoprotein</keyword>
<dbReference type="InterPro" id="IPR036398">
    <property type="entry name" value="CA_dom_sf"/>
</dbReference>
<gene>
    <name evidence="27" type="primary">PTPRZ1</name>
</gene>
<feature type="signal peptide" evidence="22">
    <location>
        <begin position="1"/>
        <end position="22"/>
    </location>
</feature>
<keyword evidence="5" id="KW-1003">Cell membrane</keyword>
<dbReference type="EC" id="3.1.3.48" evidence="4"/>
<dbReference type="PANTHER" id="PTHR19134">
    <property type="entry name" value="RECEPTOR-TYPE TYROSINE-PROTEIN PHOSPHATASE"/>
    <property type="match status" value="1"/>
</dbReference>
<dbReference type="PROSITE" id="PS50056">
    <property type="entry name" value="TYR_PHOSPHATASE_2"/>
    <property type="match status" value="2"/>
</dbReference>
<feature type="domain" description="Tyrosine specific protein phosphatases" evidence="24">
    <location>
        <begin position="1911"/>
        <end position="1985"/>
    </location>
</feature>
<dbReference type="InterPro" id="IPR016130">
    <property type="entry name" value="Tyr_Pase_AS"/>
</dbReference>
<feature type="compositionally biased region" description="Acidic residues" evidence="20">
    <location>
        <begin position="1420"/>
        <end position="1432"/>
    </location>
</feature>
<evidence type="ECO:0000256" key="3">
    <source>
        <dbReference type="ARBA" id="ARBA00006246"/>
    </source>
</evidence>
<dbReference type="CDD" id="cd00063">
    <property type="entry name" value="FN3"/>
    <property type="match status" value="1"/>
</dbReference>
<dbReference type="Proteomes" id="UP000472268">
    <property type="component" value="Chromosome 2"/>
</dbReference>
<feature type="compositionally biased region" description="Polar residues" evidence="20">
    <location>
        <begin position="927"/>
        <end position="941"/>
    </location>
</feature>
<evidence type="ECO:0000256" key="7">
    <source>
        <dbReference type="ARBA" id="ARBA00022553"/>
    </source>
</evidence>
<feature type="domain" description="Tyrosine specific protein phosphatases" evidence="24">
    <location>
        <begin position="2211"/>
        <end position="2285"/>
    </location>
</feature>
<name>A0A673V4K7_SURSU</name>
<keyword evidence="11" id="KW-0378">Hydrolase</keyword>
<feature type="region of interest" description="Disordered" evidence="20">
    <location>
        <begin position="1144"/>
        <end position="1164"/>
    </location>
</feature>
<evidence type="ECO:0000256" key="2">
    <source>
        <dbReference type="ARBA" id="ARBA00004613"/>
    </source>
</evidence>
<feature type="compositionally biased region" description="Polar residues" evidence="20">
    <location>
        <begin position="626"/>
        <end position="640"/>
    </location>
</feature>
<evidence type="ECO:0000256" key="11">
    <source>
        <dbReference type="ARBA" id="ARBA00022801"/>
    </source>
</evidence>
<evidence type="ECO:0000256" key="14">
    <source>
        <dbReference type="ARBA" id="ARBA00023136"/>
    </source>
</evidence>